<dbReference type="InterPro" id="IPR036736">
    <property type="entry name" value="ACP-like_sf"/>
</dbReference>
<dbReference type="EMBL" id="ML994669">
    <property type="protein sequence ID" value="KAF2179165.1"/>
    <property type="molecule type" value="Genomic_DNA"/>
</dbReference>
<dbReference type="Gene3D" id="1.10.1200.10">
    <property type="entry name" value="ACP-like"/>
    <property type="match status" value="1"/>
</dbReference>
<keyword evidence="2" id="KW-0597">Phosphoprotein</keyword>
<sequence>MPLPSLLKTPGSSLSYGSSDGLESNRDVTTAETTPRALTPLLATKSQDIHQLLETYTGVAAAVVLDDAVIRDLGLDSLALTKLASELQPVDGCPIYSEQLVLMTVRQLEERFHGA</sequence>
<feature type="domain" description="Carrier" evidence="4">
    <location>
        <begin position="48"/>
        <end position="110"/>
    </location>
</feature>
<evidence type="ECO:0000256" key="1">
    <source>
        <dbReference type="ARBA" id="ARBA00022450"/>
    </source>
</evidence>
<dbReference type="InterPro" id="IPR009081">
    <property type="entry name" value="PP-bd_ACP"/>
</dbReference>
<dbReference type="Pfam" id="PF00550">
    <property type="entry name" value="PP-binding"/>
    <property type="match status" value="1"/>
</dbReference>
<reference evidence="5" key="1">
    <citation type="journal article" date="2020" name="Stud. Mycol.">
        <title>101 Dothideomycetes genomes: a test case for predicting lifestyles and emergence of pathogens.</title>
        <authorList>
            <person name="Haridas S."/>
            <person name="Albert R."/>
            <person name="Binder M."/>
            <person name="Bloem J."/>
            <person name="Labutti K."/>
            <person name="Salamov A."/>
            <person name="Andreopoulos B."/>
            <person name="Baker S."/>
            <person name="Barry K."/>
            <person name="Bills G."/>
            <person name="Bluhm B."/>
            <person name="Cannon C."/>
            <person name="Castanera R."/>
            <person name="Culley D."/>
            <person name="Daum C."/>
            <person name="Ezra D."/>
            <person name="Gonzalez J."/>
            <person name="Henrissat B."/>
            <person name="Kuo A."/>
            <person name="Liang C."/>
            <person name="Lipzen A."/>
            <person name="Lutzoni F."/>
            <person name="Magnuson J."/>
            <person name="Mondo S."/>
            <person name="Nolan M."/>
            <person name="Ohm R."/>
            <person name="Pangilinan J."/>
            <person name="Park H.-J."/>
            <person name="Ramirez L."/>
            <person name="Alfaro M."/>
            <person name="Sun H."/>
            <person name="Tritt A."/>
            <person name="Yoshinaga Y."/>
            <person name="Zwiers L.-H."/>
            <person name="Turgeon B."/>
            <person name="Goodwin S."/>
            <person name="Spatafora J."/>
            <person name="Crous P."/>
            <person name="Grigoriev I."/>
        </authorList>
    </citation>
    <scope>NUCLEOTIDE SEQUENCE</scope>
    <source>
        <strain evidence="5">CBS 207.26</strain>
    </source>
</reference>
<evidence type="ECO:0000313" key="5">
    <source>
        <dbReference type="EMBL" id="KAF2179165.1"/>
    </source>
</evidence>
<feature type="region of interest" description="Disordered" evidence="3">
    <location>
        <begin position="1"/>
        <end position="33"/>
    </location>
</feature>
<evidence type="ECO:0000313" key="6">
    <source>
        <dbReference type="Proteomes" id="UP000800200"/>
    </source>
</evidence>
<organism evidence="5 6">
    <name type="scientific">Zopfia rhizophila CBS 207.26</name>
    <dbReference type="NCBI Taxonomy" id="1314779"/>
    <lineage>
        <taxon>Eukaryota</taxon>
        <taxon>Fungi</taxon>
        <taxon>Dikarya</taxon>
        <taxon>Ascomycota</taxon>
        <taxon>Pezizomycotina</taxon>
        <taxon>Dothideomycetes</taxon>
        <taxon>Dothideomycetes incertae sedis</taxon>
        <taxon>Zopfiaceae</taxon>
        <taxon>Zopfia</taxon>
    </lineage>
</organism>
<dbReference type="PROSITE" id="PS00012">
    <property type="entry name" value="PHOSPHOPANTETHEINE"/>
    <property type="match status" value="1"/>
</dbReference>
<proteinExistence type="predicted"/>
<gene>
    <name evidence="5" type="ORF">K469DRAFT_694872</name>
</gene>
<evidence type="ECO:0000256" key="3">
    <source>
        <dbReference type="SAM" id="MobiDB-lite"/>
    </source>
</evidence>
<dbReference type="Proteomes" id="UP000800200">
    <property type="component" value="Unassembled WGS sequence"/>
</dbReference>
<keyword evidence="1" id="KW-0596">Phosphopantetheine</keyword>
<dbReference type="InterPro" id="IPR006162">
    <property type="entry name" value="Ppantetheine_attach_site"/>
</dbReference>
<feature type="compositionally biased region" description="Low complexity" evidence="3">
    <location>
        <begin position="11"/>
        <end position="22"/>
    </location>
</feature>
<dbReference type="AlphaFoldDB" id="A0A6A6DJ28"/>
<dbReference type="SUPFAM" id="SSF47336">
    <property type="entry name" value="ACP-like"/>
    <property type="match status" value="1"/>
</dbReference>
<evidence type="ECO:0000259" key="4">
    <source>
        <dbReference type="Pfam" id="PF00550"/>
    </source>
</evidence>
<accession>A0A6A6DJ28</accession>
<evidence type="ECO:0000256" key="2">
    <source>
        <dbReference type="ARBA" id="ARBA00022553"/>
    </source>
</evidence>
<protein>
    <recommendedName>
        <fullName evidence="4">Carrier domain-containing protein</fullName>
    </recommendedName>
</protein>
<name>A0A6A6DJ28_9PEZI</name>
<keyword evidence="6" id="KW-1185">Reference proteome</keyword>